<evidence type="ECO:0000313" key="3">
    <source>
        <dbReference type="Proteomes" id="UP000274131"/>
    </source>
</evidence>
<evidence type="ECO:0000313" key="4">
    <source>
        <dbReference type="WBParaSite" id="EVEC_0000945901-mRNA-1"/>
    </source>
</evidence>
<dbReference type="OrthoDB" id="5814911at2759"/>
<dbReference type="STRING" id="51028.A0A0N4VFE1"/>
<dbReference type="AlphaFoldDB" id="A0A0N4VFE1"/>
<organism evidence="4">
    <name type="scientific">Enterobius vermicularis</name>
    <name type="common">Human pinworm</name>
    <dbReference type="NCBI Taxonomy" id="51028"/>
    <lineage>
        <taxon>Eukaryota</taxon>
        <taxon>Metazoa</taxon>
        <taxon>Ecdysozoa</taxon>
        <taxon>Nematoda</taxon>
        <taxon>Chromadorea</taxon>
        <taxon>Rhabditida</taxon>
        <taxon>Spirurina</taxon>
        <taxon>Oxyuridomorpha</taxon>
        <taxon>Oxyuroidea</taxon>
        <taxon>Oxyuridae</taxon>
        <taxon>Enterobius</taxon>
    </lineage>
</organism>
<evidence type="ECO:0000256" key="1">
    <source>
        <dbReference type="SAM" id="MobiDB-lite"/>
    </source>
</evidence>
<accession>A0A0N4VFE1</accession>
<sequence length="90" mass="10320">MMRCGFCDCFGPFRSPFSKDDLDEPLDENSLNRCLELLRAHEQRTAIKKKKNGKGGKLSKDDLDEPLDENSLNRCLELLKAYEQQTAIKV</sequence>
<dbReference type="Proteomes" id="UP000274131">
    <property type="component" value="Unassembled WGS sequence"/>
</dbReference>
<dbReference type="WBParaSite" id="EVEC_0000945901-mRNA-1">
    <property type="protein sequence ID" value="EVEC_0000945901-mRNA-1"/>
    <property type="gene ID" value="EVEC_0000945901"/>
</dbReference>
<name>A0A0N4VFE1_ENTVE</name>
<gene>
    <name evidence="2" type="ORF">EVEC_LOCUS8869</name>
</gene>
<protein>
    <submittedName>
        <fullName evidence="2 4">Uncharacterized protein</fullName>
    </submittedName>
</protein>
<dbReference type="EMBL" id="UXUI01009659">
    <property type="protein sequence ID" value="VDD94118.1"/>
    <property type="molecule type" value="Genomic_DNA"/>
</dbReference>
<reference evidence="2 3" key="2">
    <citation type="submission" date="2018-10" db="EMBL/GenBank/DDBJ databases">
        <authorList>
            <consortium name="Pathogen Informatics"/>
        </authorList>
    </citation>
    <scope>NUCLEOTIDE SEQUENCE [LARGE SCALE GENOMIC DNA]</scope>
</reference>
<proteinExistence type="predicted"/>
<evidence type="ECO:0000313" key="2">
    <source>
        <dbReference type="EMBL" id="VDD94118.1"/>
    </source>
</evidence>
<reference evidence="4" key="1">
    <citation type="submission" date="2016-04" db="UniProtKB">
        <authorList>
            <consortium name="WormBaseParasite"/>
        </authorList>
    </citation>
    <scope>IDENTIFICATION</scope>
</reference>
<feature type="region of interest" description="Disordered" evidence="1">
    <location>
        <begin position="46"/>
        <end position="65"/>
    </location>
</feature>
<keyword evidence="3" id="KW-1185">Reference proteome</keyword>